<dbReference type="AlphaFoldDB" id="A0AA85K1H3"/>
<accession>A0AA85K1H3</accession>
<protein>
    <submittedName>
        <fullName evidence="3">Uncharacterized protein</fullName>
    </submittedName>
</protein>
<keyword evidence="2" id="KW-1185">Reference proteome</keyword>
<feature type="compositionally biased region" description="Basic and acidic residues" evidence="1">
    <location>
        <begin position="1"/>
        <end position="13"/>
    </location>
</feature>
<organism evidence="2 3">
    <name type="scientific">Trichobilharzia regenti</name>
    <name type="common">Nasal bird schistosome</name>
    <dbReference type="NCBI Taxonomy" id="157069"/>
    <lineage>
        <taxon>Eukaryota</taxon>
        <taxon>Metazoa</taxon>
        <taxon>Spiralia</taxon>
        <taxon>Lophotrochozoa</taxon>
        <taxon>Platyhelminthes</taxon>
        <taxon>Trematoda</taxon>
        <taxon>Digenea</taxon>
        <taxon>Strigeidida</taxon>
        <taxon>Schistosomatoidea</taxon>
        <taxon>Schistosomatidae</taxon>
        <taxon>Trichobilharzia</taxon>
    </lineage>
</organism>
<evidence type="ECO:0000256" key="1">
    <source>
        <dbReference type="SAM" id="MobiDB-lite"/>
    </source>
</evidence>
<feature type="region of interest" description="Disordered" evidence="1">
    <location>
        <begin position="1"/>
        <end position="25"/>
    </location>
</feature>
<name>A0AA85K1H3_TRIRE</name>
<dbReference type="Proteomes" id="UP000050795">
    <property type="component" value="Unassembled WGS sequence"/>
</dbReference>
<reference evidence="3" key="2">
    <citation type="submission" date="2023-11" db="UniProtKB">
        <authorList>
            <consortium name="WormBaseParasite"/>
        </authorList>
    </citation>
    <scope>IDENTIFICATION</scope>
</reference>
<dbReference type="WBParaSite" id="TREG1_56350.1">
    <property type="protein sequence ID" value="TREG1_56350.1"/>
    <property type="gene ID" value="TREG1_56350"/>
</dbReference>
<evidence type="ECO:0000313" key="2">
    <source>
        <dbReference type="Proteomes" id="UP000050795"/>
    </source>
</evidence>
<feature type="compositionally biased region" description="Low complexity" evidence="1">
    <location>
        <begin position="14"/>
        <end position="24"/>
    </location>
</feature>
<proteinExistence type="predicted"/>
<sequence>MMFEKDKSVEEKNNSTSNSNNNNNIDPLSIQPIIPKCYCYISSHGNRRFNYNLCKYHQDFSSSCRHHHNHNHRQQYSLQHNSHLHLHAHCHHICKHNSLHKYRLPSPCHTANRDIIVTSASTSMTKPTSTAISITNKDKNITTTNEDISTQNQTLV</sequence>
<reference evidence="2" key="1">
    <citation type="submission" date="2022-06" db="EMBL/GenBank/DDBJ databases">
        <authorList>
            <person name="Berger JAMES D."/>
            <person name="Berger JAMES D."/>
        </authorList>
    </citation>
    <scope>NUCLEOTIDE SEQUENCE [LARGE SCALE GENOMIC DNA]</scope>
</reference>
<evidence type="ECO:0000313" key="3">
    <source>
        <dbReference type="WBParaSite" id="TREG1_56350.1"/>
    </source>
</evidence>